<dbReference type="Gene3D" id="3.30.310.50">
    <property type="entry name" value="Alpha-D-phosphohexomutase, C-terminal domain"/>
    <property type="match status" value="1"/>
</dbReference>
<dbReference type="InterPro" id="IPR014543">
    <property type="entry name" value="UCP028291"/>
</dbReference>
<dbReference type="RefSeq" id="WP_243261396.1">
    <property type="nucleotide sequence ID" value="NZ_CP085144.1"/>
</dbReference>
<keyword evidence="2" id="KW-1185">Reference proteome</keyword>
<name>A0ABY3ZN07_9RHOB</name>
<evidence type="ECO:0000313" key="1">
    <source>
        <dbReference type="EMBL" id="UOA15928.1"/>
    </source>
</evidence>
<sequence>MPTTTGFYETENGSKYLQQLCKHFGHKVETSFDPHKGWVAFEMGTAYLSATDGGLTVTATVEDAKAVQMVHDVIDRHLEKFAFREPEKTMVWTVE</sequence>
<evidence type="ECO:0000313" key="2">
    <source>
        <dbReference type="Proteomes" id="UP000831019"/>
    </source>
</evidence>
<reference evidence="2" key="1">
    <citation type="journal article" date="2022" name="Microorganisms">
        <title>Beyond the ABCs#Discovery of Three New Plasmid Types in Rhodobacterales (RepQ, RepY, RepW).</title>
        <authorList>
            <person name="Freese H.M."/>
            <person name="Ringel V."/>
            <person name="Overmann J."/>
            <person name="Petersen J."/>
        </authorList>
    </citation>
    <scope>NUCLEOTIDE SEQUENCE [LARGE SCALE GENOMIC DNA]</scope>
    <source>
        <strain evidence="2">DSM 109990</strain>
    </source>
</reference>
<dbReference type="EMBL" id="CP085144">
    <property type="protein sequence ID" value="UOA15928.1"/>
    <property type="molecule type" value="Genomic_DNA"/>
</dbReference>
<accession>A0ABY3ZN07</accession>
<dbReference type="Proteomes" id="UP000831019">
    <property type="component" value="Chromosome"/>
</dbReference>
<proteinExistence type="predicted"/>
<dbReference type="Pfam" id="PF09981">
    <property type="entry name" value="DUF2218"/>
    <property type="match status" value="1"/>
</dbReference>
<gene>
    <name evidence="1" type="ORF">DSM109990_02775</name>
</gene>
<organism evidence="1 2">
    <name type="scientific">Sulfitobacter dubius</name>
    <dbReference type="NCBI Taxonomy" id="218673"/>
    <lineage>
        <taxon>Bacteria</taxon>
        <taxon>Pseudomonadati</taxon>
        <taxon>Pseudomonadota</taxon>
        <taxon>Alphaproteobacteria</taxon>
        <taxon>Rhodobacterales</taxon>
        <taxon>Roseobacteraceae</taxon>
        <taxon>Sulfitobacter</taxon>
    </lineage>
</organism>
<evidence type="ECO:0008006" key="3">
    <source>
        <dbReference type="Google" id="ProtNLM"/>
    </source>
</evidence>
<protein>
    <recommendedName>
        <fullName evidence="3">2,4-dihydroxyhept-2-ene-1,7-dioic acid aldolase</fullName>
    </recommendedName>
</protein>